<proteinExistence type="predicted"/>
<dbReference type="AlphaFoldDB" id="A0A172TJ76"/>
<keyword evidence="2" id="KW-1185">Reference proteome</keyword>
<dbReference type="PATRIC" id="fig|1178515.4.peg.2680"/>
<dbReference type="Pfam" id="PF05721">
    <property type="entry name" value="PhyH"/>
    <property type="match status" value="1"/>
</dbReference>
<dbReference type="KEGG" id="pswu:SY83_13370"/>
<dbReference type="PANTHER" id="PTHR20883:SF46">
    <property type="entry name" value="PHYTANOYL-COA HYDROXYLASE"/>
    <property type="match status" value="1"/>
</dbReference>
<reference evidence="1 2" key="1">
    <citation type="submission" date="2015-01" db="EMBL/GenBank/DDBJ databases">
        <title>Paenibacillus swuensis/DY6/whole genome sequencing.</title>
        <authorList>
            <person name="Kim M.K."/>
            <person name="Srinivasan S."/>
            <person name="Lee J.-J."/>
        </authorList>
    </citation>
    <scope>NUCLEOTIDE SEQUENCE [LARGE SCALE GENOMIC DNA]</scope>
    <source>
        <strain evidence="1 2">DY6</strain>
    </source>
</reference>
<dbReference type="GO" id="GO:0005506">
    <property type="term" value="F:iron ion binding"/>
    <property type="evidence" value="ECO:0007669"/>
    <property type="project" value="UniProtKB-ARBA"/>
</dbReference>
<dbReference type="InterPro" id="IPR008775">
    <property type="entry name" value="Phytyl_CoA_dOase-like"/>
</dbReference>
<dbReference type="Gene3D" id="2.60.120.620">
    <property type="entry name" value="q2cbj1_9rhob like domain"/>
    <property type="match status" value="1"/>
</dbReference>
<dbReference type="EMBL" id="CP011388">
    <property type="protein sequence ID" value="ANE47088.1"/>
    <property type="molecule type" value="Genomic_DNA"/>
</dbReference>
<dbReference type="Proteomes" id="UP000076927">
    <property type="component" value="Chromosome"/>
</dbReference>
<gene>
    <name evidence="1" type="ORF">SY83_13370</name>
</gene>
<dbReference type="OrthoDB" id="9814777at2"/>
<dbReference type="SUPFAM" id="SSF51197">
    <property type="entry name" value="Clavaminate synthase-like"/>
    <property type="match status" value="1"/>
</dbReference>
<accession>A0A172TJ76</accession>
<dbReference type="RefSeq" id="WP_068607253.1">
    <property type="nucleotide sequence ID" value="NZ_CP011388.1"/>
</dbReference>
<dbReference type="STRING" id="1178515.SY83_13370"/>
<dbReference type="PANTHER" id="PTHR20883">
    <property type="entry name" value="PHYTANOYL-COA DIOXYGENASE DOMAIN CONTAINING 1"/>
    <property type="match status" value="1"/>
</dbReference>
<evidence type="ECO:0000313" key="2">
    <source>
        <dbReference type="Proteomes" id="UP000076927"/>
    </source>
</evidence>
<evidence type="ECO:0008006" key="3">
    <source>
        <dbReference type="Google" id="ProtNLM"/>
    </source>
</evidence>
<organism evidence="1 2">
    <name type="scientific">Paenibacillus swuensis</name>
    <dbReference type="NCBI Taxonomy" id="1178515"/>
    <lineage>
        <taxon>Bacteria</taxon>
        <taxon>Bacillati</taxon>
        <taxon>Bacillota</taxon>
        <taxon>Bacilli</taxon>
        <taxon>Bacillales</taxon>
        <taxon>Paenibacillaceae</taxon>
        <taxon>Paenibacillus</taxon>
    </lineage>
</organism>
<sequence length="235" mass="26839">MRKLTQNELHLYEEQGYVVLKDFFPKSEMNVMNEEINLLEQSGTLPPPKVSDHEGFIFELAMLSDKTRMFASDDRILNVLEDIVYPGISIYSSKLVSKLPYSETVCHWHQDDAYYHKVGESKVRMSIWVPLTDATLENGCIWVVPQSHKLGLQSFQAKDYGTCRLALVEDQVDLSPAIPLELEAGNLVLFSAMLWHSSKGNQTDQTRRAFIVSYQEATILKGNGRQWTILRPAEQ</sequence>
<protein>
    <recommendedName>
        <fullName evidence="3">Phytanoyl-CoA dioxygenase</fullName>
    </recommendedName>
</protein>
<evidence type="ECO:0000313" key="1">
    <source>
        <dbReference type="EMBL" id="ANE47088.1"/>
    </source>
</evidence>
<name>A0A172TJ76_9BACL</name>
<dbReference type="GO" id="GO:0016706">
    <property type="term" value="F:2-oxoglutarate-dependent dioxygenase activity"/>
    <property type="evidence" value="ECO:0007669"/>
    <property type="project" value="UniProtKB-ARBA"/>
</dbReference>